<comment type="caution">
    <text evidence="1">The sequence shown here is derived from an EMBL/GenBank/DDBJ whole genome shotgun (WGS) entry which is preliminary data.</text>
</comment>
<sequence>MMLPARSGEVMMLDSARSTCALICPTGIPNLSQPILWIWTSMNKTKLSIALSCAVAIVMLSGCAASVKSGGTETLVIQESAKQNLVVNFQGNSKVEQNEDWSRLKQEWSDALQAEATRAGYHLAEAQPTSLDGKDGVGIKINVSNFRYLTPGARYGAGVMVGNAWVNSRADYSDLKSGHLIGTRTYDTTSSAWEGVMSAMTQKQVQAISQQIISDIKSAKAK</sequence>
<evidence type="ECO:0008006" key="3">
    <source>
        <dbReference type="Google" id="ProtNLM"/>
    </source>
</evidence>
<name>A0A3M3DS93_9PSED</name>
<protein>
    <recommendedName>
        <fullName evidence="3">DUF4410 domain-containing protein</fullName>
    </recommendedName>
</protein>
<dbReference type="STRING" id="47879.AXG94_06190"/>
<evidence type="ECO:0000313" key="1">
    <source>
        <dbReference type="EMBL" id="RMM40202.1"/>
    </source>
</evidence>
<evidence type="ECO:0000313" key="2">
    <source>
        <dbReference type="Proteomes" id="UP000270661"/>
    </source>
</evidence>
<gene>
    <name evidence="1" type="ORF">ALQ77_200001</name>
</gene>
<dbReference type="EMBL" id="RBOJ01000116">
    <property type="protein sequence ID" value="RMM40202.1"/>
    <property type="molecule type" value="Genomic_DNA"/>
</dbReference>
<reference evidence="1 2" key="1">
    <citation type="submission" date="2018-08" db="EMBL/GenBank/DDBJ databases">
        <title>Recombination of ecologically and evolutionarily significant loci maintains genetic cohesion in the Pseudomonas syringae species complex.</title>
        <authorList>
            <person name="Dillon M."/>
            <person name="Thakur S."/>
            <person name="Almeida R.N.D."/>
            <person name="Weir B.S."/>
            <person name="Guttman D.S."/>
        </authorList>
    </citation>
    <scope>NUCLEOTIDE SEQUENCE [LARGE SCALE GENOMIC DNA]</scope>
    <source>
        <strain evidence="1 2">NCPPB2445</strain>
    </source>
</reference>
<accession>A0A3M3DS93</accession>
<dbReference type="Proteomes" id="UP000270661">
    <property type="component" value="Unassembled WGS sequence"/>
</dbReference>
<dbReference type="AlphaFoldDB" id="A0A3M3DS93"/>
<organism evidence="1 2">
    <name type="scientific">Pseudomonas corrugata</name>
    <dbReference type="NCBI Taxonomy" id="47879"/>
    <lineage>
        <taxon>Bacteria</taxon>
        <taxon>Pseudomonadati</taxon>
        <taxon>Pseudomonadota</taxon>
        <taxon>Gammaproteobacteria</taxon>
        <taxon>Pseudomonadales</taxon>
        <taxon>Pseudomonadaceae</taxon>
        <taxon>Pseudomonas</taxon>
    </lineage>
</organism>
<proteinExistence type="predicted"/>
<keyword evidence="2" id="KW-1185">Reference proteome</keyword>